<dbReference type="SUPFAM" id="SSF51658">
    <property type="entry name" value="Xylose isomerase-like"/>
    <property type="match status" value="1"/>
</dbReference>
<accession>A0A2T0WLK4</accession>
<dbReference type="InterPro" id="IPR050312">
    <property type="entry name" value="IolE/XylAMocC-like"/>
</dbReference>
<dbReference type="PANTHER" id="PTHR12110">
    <property type="entry name" value="HYDROXYPYRUVATE ISOMERASE"/>
    <property type="match status" value="1"/>
</dbReference>
<gene>
    <name evidence="2" type="ORF">CLW00_106217</name>
</gene>
<dbReference type="InterPro" id="IPR013022">
    <property type="entry name" value="Xyl_isomerase-like_TIM-brl"/>
</dbReference>
<name>A0A2T0WLK4_9BACT</name>
<dbReference type="InterPro" id="IPR036237">
    <property type="entry name" value="Xyl_isomerase-like_sf"/>
</dbReference>
<sequence length="310" mass="34750">MGDSPTIKKGLDYQSKCAKTIANLGKKIIAKNLKHKMKNLPFKFGAEVYTWYMNNNGETYKDQLGHMIEIISKAGFTGIQPIFSWMGKLSDPVLLEEKLKEQGIELAAVALALDWNGKDETEEERKVADNAIDLLKRFPGSVLCTVQIPTGRHDLVQRRKSLTDIVNTVSRRAKEKGVESSFHPNSPHTSITRTEEDYKVILESLDLSVTGWCPDVGHIINGGMDPLAKMKEYQSIINHVHYKDWDGNPEFTLMGNGKVDLLGITQWLKDIGFGGWIICEDEGQEALEDPDFVTLHDGKWVNKVLVPGLV</sequence>
<protein>
    <submittedName>
        <fullName evidence="2">Inosose dehydratase</fullName>
    </submittedName>
</protein>
<dbReference type="EMBL" id="PVTR01000006">
    <property type="protein sequence ID" value="PRY87591.1"/>
    <property type="molecule type" value="Genomic_DNA"/>
</dbReference>
<proteinExistence type="predicted"/>
<dbReference type="Proteomes" id="UP000238157">
    <property type="component" value="Unassembled WGS sequence"/>
</dbReference>
<comment type="caution">
    <text evidence="2">The sequence shown here is derived from an EMBL/GenBank/DDBJ whole genome shotgun (WGS) entry which is preliminary data.</text>
</comment>
<evidence type="ECO:0000259" key="1">
    <source>
        <dbReference type="Pfam" id="PF01261"/>
    </source>
</evidence>
<dbReference type="AlphaFoldDB" id="A0A2T0WLK4"/>
<reference evidence="2 3" key="1">
    <citation type="submission" date="2018-03" db="EMBL/GenBank/DDBJ databases">
        <title>Genomic Encyclopedia of Archaeal and Bacterial Type Strains, Phase II (KMG-II): from individual species to whole genera.</title>
        <authorList>
            <person name="Goeker M."/>
        </authorList>
    </citation>
    <scope>NUCLEOTIDE SEQUENCE [LARGE SCALE GENOMIC DNA]</scope>
    <source>
        <strain evidence="2 3">DSM 27929</strain>
    </source>
</reference>
<evidence type="ECO:0000313" key="2">
    <source>
        <dbReference type="EMBL" id="PRY87591.1"/>
    </source>
</evidence>
<organism evidence="2 3">
    <name type="scientific">Mongoliibacter ruber</name>
    <dbReference type="NCBI Taxonomy" id="1750599"/>
    <lineage>
        <taxon>Bacteria</taxon>
        <taxon>Pseudomonadati</taxon>
        <taxon>Bacteroidota</taxon>
        <taxon>Cytophagia</taxon>
        <taxon>Cytophagales</taxon>
        <taxon>Cyclobacteriaceae</taxon>
        <taxon>Mongoliibacter</taxon>
    </lineage>
</organism>
<feature type="domain" description="Xylose isomerase-like TIM barrel" evidence="1">
    <location>
        <begin position="69"/>
        <end position="289"/>
    </location>
</feature>
<keyword evidence="3" id="KW-1185">Reference proteome</keyword>
<dbReference type="Pfam" id="PF01261">
    <property type="entry name" value="AP_endonuc_2"/>
    <property type="match status" value="1"/>
</dbReference>
<evidence type="ECO:0000313" key="3">
    <source>
        <dbReference type="Proteomes" id="UP000238157"/>
    </source>
</evidence>
<dbReference type="PANTHER" id="PTHR12110:SF41">
    <property type="entry name" value="INOSOSE DEHYDRATASE"/>
    <property type="match status" value="1"/>
</dbReference>
<dbReference type="Gene3D" id="3.20.20.150">
    <property type="entry name" value="Divalent-metal-dependent TIM barrel enzymes"/>
    <property type="match status" value="1"/>
</dbReference>